<dbReference type="Gene3D" id="3.90.550.10">
    <property type="entry name" value="Spore Coat Polysaccharide Biosynthesis Protein SpsA, Chain A"/>
    <property type="match status" value="1"/>
</dbReference>
<proteinExistence type="predicted"/>
<dbReference type="InterPro" id="IPR029044">
    <property type="entry name" value="Nucleotide-diphossugar_trans"/>
</dbReference>
<sequence length="181" mass="20989">MDKFYPRSFNMGVRAEVYKALGGFSKMRFGEDIDFSIRIFQGGYACRLFPEAWVWHKRRTDLKKFFKQVHNSGIARINLYKKYPESLKVVHLLPALFTIGIVFLLLCSLVCSWSLSLLLLFALIICVDSTLRNKSFKIGLLSILASFIQLIGYGTGFLRAWWKRCVLGKNEFAAFEKNFYK</sequence>
<evidence type="ECO:0000259" key="2">
    <source>
        <dbReference type="Pfam" id="PF13632"/>
    </source>
</evidence>
<organism evidence="3 4">
    <name type="scientific">Phocaeicola vulgatus</name>
    <name type="common">Bacteroides vulgatus</name>
    <dbReference type="NCBI Taxonomy" id="821"/>
    <lineage>
        <taxon>Bacteria</taxon>
        <taxon>Pseudomonadati</taxon>
        <taxon>Bacteroidota</taxon>
        <taxon>Bacteroidia</taxon>
        <taxon>Bacteroidales</taxon>
        <taxon>Bacteroidaceae</taxon>
        <taxon>Phocaeicola</taxon>
    </lineage>
</organism>
<dbReference type="Proteomes" id="UP000061587">
    <property type="component" value="Chromosome"/>
</dbReference>
<dbReference type="Pfam" id="PF13632">
    <property type="entry name" value="Glyco_trans_2_3"/>
    <property type="match status" value="1"/>
</dbReference>
<keyword evidence="1" id="KW-0472">Membrane</keyword>
<evidence type="ECO:0000313" key="3">
    <source>
        <dbReference type="EMBL" id="ALK86813.1"/>
    </source>
</evidence>
<keyword evidence="1" id="KW-0812">Transmembrane</keyword>
<evidence type="ECO:0000313" key="4">
    <source>
        <dbReference type="Proteomes" id="UP000061587"/>
    </source>
</evidence>
<dbReference type="PATRIC" id="fig|821.40.peg.5115"/>
<reference evidence="4" key="1">
    <citation type="submission" date="2015-10" db="EMBL/GenBank/DDBJ databases">
        <title>Extensive mobilome-driven genome diversification in gut-associated Bacteroides vulgatus mpk.</title>
        <authorList>
            <person name="Beier S."/>
            <person name="Lange A."/>
            <person name="Huson D.H."/>
            <person name="Frick J.-S."/>
            <person name="Autenrieth I.B."/>
        </authorList>
    </citation>
    <scope>NUCLEOTIDE SEQUENCE [LARGE SCALE GENOMIC DNA]</scope>
    <source>
        <strain evidence="4">mpk</strain>
    </source>
</reference>
<evidence type="ECO:0000256" key="1">
    <source>
        <dbReference type="SAM" id="Phobius"/>
    </source>
</evidence>
<reference evidence="3 4" key="2">
    <citation type="journal article" date="2016" name="Genome Biol. Evol.">
        <title>Extensive mobilome-driven genome diversification in mouse gut-associated Bacteroides vulgatus mpk.</title>
        <authorList>
            <person name="Lange A."/>
            <person name="Beier S."/>
            <person name="Steimle A."/>
            <person name="Autenrieth I.B."/>
            <person name="Huson D.H."/>
            <person name="Frick J.S."/>
        </authorList>
    </citation>
    <scope>NUCLEOTIDE SEQUENCE [LARGE SCALE GENOMIC DNA]</scope>
    <source>
        <strain evidence="4">mpk</strain>
    </source>
</reference>
<feature type="domain" description="Glycosyltransferase 2-like" evidence="2">
    <location>
        <begin position="10"/>
        <end position="123"/>
    </location>
</feature>
<protein>
    <submittedName>
        <fullName evidence="3">Glycosyltransferase</fullName>
    </submittedName>
</protein>
<dbReference type="SUPFAM" id="SSF53448">
    <property type="entry name" value="Nucleotide-diphospho-sugar transferases"/>
    <property type="match status" value="1"/>
</dbReference>
<keyword evidence="1" id="KW-1133">Transmembrane helix</keyword>
<gene>
    <name evidence="3" type="ORF">BvMPK_4271</name>
</gene>
<dbReference type="InterPro" id="IPR001173">
    <property type="entry name" value="Glyco_trans_2-like"/>
</dbReference>
<dbReference type="AlphaFoldDB" id="A0A0P0M609"/>
<accession>A0A0P0M609</accession>
<name>A0A0P0M609_PHOVU</name>
<dbReference type="EMBL" id="CP013020">
    <property type="protein sequence ID" value="ALK86813.1"/>
    <property type="molecule type" value="Genomic_DNA"/>
</dbReference>
<feature type="transmembrane region" description="Helical" evidence="1">
    <location>
        <begin position="138"/>
        <end position="162"/>
    </location>
</feature>
<feature type="transmembrane region" description="Helical" evidence="1">
    <location>
        <begin position="89"/>
        <end position="106"/>
    </location>
</feature>